<evidence type="ECO:0000313" key="3">
    <source>
        <dbReference type="Proteomes" id="UP001198862"/>
    </source>
</evidence>
<dbReference type="EMBL" id="JAJISD010000008">
    <property type="protein sequence ID" value="MCC8430926.1"/>
    <property type="molecule type" value="Genomic_DNA"/>
</dbReference>
<feature type="transmembrane region" description="Helical" evidence="1">
    <location>
        <begin position="40"/>
        <end position="61"/>
    </location>
</feature>
<dbReference type="Proteomes" id="UP001198862">
    <property type="component" value="Unassembled WGS sequence"/>
</dbReference>
<keyword evidence="1" id="KW-1133">Transmembrane helix</keyword>
<organism evidence="2 3">
    <name type="scientific">Reyranella aquatilis</name>
    <dbReference type="NCBI Taxonomy" id="2035356"/>
    <lineage>
        <taxon>Bacteria</taxon>
        <taxon>Pseudomonadati</taxon>
        <taxon>Pseudomonadota</taxon>
        <taxon>Alphaproteobacteria</taxon>
        <taxon>Hyphomicrobiales</taxon>
        <taxon>Reyranellaceae</taxon>
        <taxon>Reyranella</taxon>
    </lineage>
</organism>
<evidence type="ECO:0000313" key="2">
    <source>
        <dbReference type="EMBL" id="MCC8430926.1"/>
    </source>
</evidence>
<evidence type="ECO:0008006" key="4">
    <source>
        <dbReference type="Google" id="ProtNLM"/>
    </source>
</evidence>
<sequence>MSAVLVALSALGLILLSIALGVTMRRKLPETHLTGDSKDVIKLATALVATMAALVTALLFASTRASYEATNSQVGQLVASVIELDRLLQDYGAEGVALRRALREDVTAIVNTIWREEASPHQTLAQNSASEAQVITRLRQLAPRDPLQTSLQARASVVSNALAQIQLTLFAHPQDSLSKPFVFVLVLWLCFIFGTFAMSADANGTMLSVLFFCALSAASAIYLILELGQPFDGLMQISSDPLRHALPPL</sequence>
<evidence type="ECO:0000256" key="1">
    <source>
        <dbReference type="SAM" id="Phobius"/>
    </source>
</evidence>
<feature type="transmembrane region" description="Helical" evidence="1">
    <location>
        <begin position="206"/>
        <end position="225"/>
    </location>
</feature>
<dbReference type="RefSeq" id="WP_230552084.1">
    <property type="nucleotide sequence ID" value="NZ_JAJISD010000008.1"/>
</dbReference>
<keyword evidence="1" id="KW-0472">Membrane</keyword>
<gene>
    <name evidence="2" type="ORF">LJ725_18285</name>
</gene>
<protein>
    <recommendedName>
        <fullName evidence="4">DUF4239 domain-containing protein</fullName>
    </recommendedName>
</protein>
<reference evidence="2 3" key="1">
    <citation type="submission" date="2021-11" db="EMBL/GenBank/DDBJ databases">
        <authorList>
            <person name="Lee D.-H."/>
            <person name="Kim S.-B."/>
        </authorList>
    </citation>
    <scope>NUCLEOTIDE SEQUENCE [LARGE SCALE GENOMIC DNA]</scope>
    <source>
        <strain evidence="2 3">KCTC 52223</strain>
    </source>
</reference>
<keyword evidence="3" id="KW-1185">Reference proteome</keyword>
<dbReference type="Pfam" id="PF14023">
    <property type="entry name" value="Bestrophin-like"/>
    <property type="match status" value="1"/>
</dbReference>
<keyword evidence="1" id="KW-0812">Transmembrane</keyword>
<comment type="caution">
    <text evidence="2">The sequence shown here is derived from an EMBL/GenBank/DDBJ whole genome shotgun (WGS) entry which is preliminary data.</text>
</comment>
<name>A0ABS8KXX1_9HYPH</name>
<feature type="transmembrane region" description="Helical" evidence="1">
    <location>
        <begin position="181"/>
        <end position="200"/>
    </location>
</feature>
<accession>A0ABS8KXX1</accession>
<proteinExistence type="predicted"/>
<dbReference type="InterPro" id="IPR025333">
    <property type="entry name" value="DUF4239"/>
</dbReference>